<keyword evidence="2" id="KW-0732">Signal</keyword>
<feature type="chain" id="PRO_5009115346" description="Secreted protein" evidence="2">
    <location>
        <begin position="28"/>
        <end position="101"/>
    </location>
</feature>
<evidence type="ECO:0000313" key="3">
    <source>
        <dbReference type="EMBL" id="JAT85936.1"/>
    </source>
</evidence>
<evidence type="ECO:0000256" key="1">
    <source>
        <dbReference type="SAM" id="MobiDB-lite"/>
    </source>
</evidence>
<evidence type="ECO:0000256" key="2">
    <source>
        <dbReference type="SAM" id="SignalP"/>
    </source>
</evidence>
<name>A0A1E1WG94_PECGO</name>
<protein>
    <recommendedName>
        <fullName evidence="4">Secreted protein</fullName>
    </recommendedName>
</protein>
<sequence>ICLVSFGVIKMLLRICFVLTLSSVVRSQRFFNVPSTPSQTFLGAISPGSRLFGPNGLELAEATFARVLAASQPAARLPVNGFGNPSNAPPGLASASIPSFS</sequence>
<feature type="non-terminal residue" evidence="3">
    <location>
        <position position="1"/>
    </location>
</feature>
<feature type="region of interest" description="Disordered" evidence="1">
    <location>
        <begin position="80"/>
        <end position="101"/>
    </location>
</feature>
<evidence type="ECO:0008006" key="4">
    <source>
        <dbReference type="Google" id="ProtNLM"/>
    </source>
</evidence>
<organism evidence="3">
    <name type="scientific">Pectinophora gossypiella</name>
    <name type="common">Cotton pink bollworm</name>
    <name type="synonym">Depressaria gossypiella</name>
    <dbReference type="NCBI Taxonomy" id="13191"/>
    <lineage>
        <taxon>Eukaryota</taxon>
        <taxon>Metazoa</taxon>
        <taxon>Ecdysozoa</taxon>
        <taxon>Arthropoda</taxon>
        <taxon>Hexapoda</taxon>
        <taxon>Insecta</taxon>
        <taxon>Pterygota</taxon>
        <taxon>Neoptera</taxon>
        <taxon>Endopterygota</taxon>
        <taxon>Lepidoptera</taxon>
        <taxon>Glossata</taxon>
        <taxon>Ditrysia</taxon>
        <taxon>Gelechioidea</taxon>
        <taxon>Gelechiidae</taxon>
        <taxon>Apatetrinae</taxon>
        <taxon>Pectinophora</taxon>
    </lineage>
</organism>
<dbReference type="OrthoDB" id="823504at2759"/>
<accession>A0A1E1WG94</accession>
<dbReference type="AlphaFoldDB" id="A0A1E1WG94"/>
<gene>
    <name evidence="3" type="ORF">g.5222</name>
</gene>
<feature type="non-terminal residue" evidence="3">
    <location>
        <position position="101"/>
    </location>
</feature>
<proteinExistence type="predicted"/>
<feature type="signal peptide" evidence="2">
    <location>
        <begin position="1"/>
        <end position="27"/>
    </location>
</feature>
<reference evidence="3" key="1">
    <citation type="submission" date="2015-09" db="EMBL/GenBank/DDBJ databases">
        <title>De novo assembly of Pectinophora gossypiella (Pink Bollworm) gut transcriptome.</title>
        <authorList>
            <person name="Tassone E.E."/>
        </authorList>
    </citation>
    <scope>NUCLEOTIDE SEQUENCE</scope>
</reference>
<dbReference type="EMBL" id="GDQN01005118">
    <property type="protein sequence ID" value="JAT85936.1"/>
    <property type="molecule type" value="Transcribed_RNA"/>
</dbReference>